<comment type="caution">
    <text evidence="1">The sequence shown here is derived from an EMBL/GenBank/DDBJ whole genome shotgun (WGS) entry which is preliminary data.</text>
</comment>
<reference evidence="1 2" key="1">
    <citation type="submission" date="2009-04" db="EMBL/GenBank/DDBJ databases">
        <authorList>
            <person name="Sebastian Y."/>
            <person name="Madupu R."/>
            <person name="Durkin A.S."/>
            <person name="Torralba M."/>
            <person name="Methe B."/>
            <person name="Sutton G.G."/>
            <person name="Strausberg R.L."/>
            <person name="Nelson K.E."/>
        </authorList>
    </citation>
    <scope>NUCLEOTIDE SEQUENCE [LARGE SCALE GENOMIC DNA]</scope>
    <source>
        <strain evidence="2">ATCC 35406 / BCRC 14492 / JCM 8526 / NCTC 13058 / HG 370</strain>
    </source>
</reference>
<evidence type="ECO:0000313" key="2">
    <source>
        <dbReference type="Proteomes" id="UP000004295"/>
    </source>
</evidence>
<dbReference type="EMBL" id="ACNN01000007">
    <property type="protein sequence ID" value="EEN83432.1"/>
    <property type="molecule type" value="Genomic_DNA"/>
</dbReference>
<dbReference type="GeneID" id="93365012"/>
<name>C3J8K6_POREA</name>
<dbReference type="Pfam" id="PF12864">
    <property type="entry name" value="DUF3822"/>
    <property type="match status" value="1"/>
</dbReference>
<dbReference type="InterPro" id="IPR024213">
    <property type="entry name" value="DUF3822"/>
</dbReference>
<gene>
    <name evidence="1" type="ORF">POREN0001_0522</name>
</gene>
<protein>
    <recommendedName>
        <fullName evidence="3">DUF3822 domain-containing protein</fullName>
    </recommendedName>
</protein>
<accession>C3J8K6</accession>
<dbReference type="Gene3D" id="3.30.420.260">
    <property type="match status" value="1"/>
</dbReference>
<dbReference type="RefSeq" id="WP_004332513.1">
    <property type="nucleotide sequence ID" value="NZ_ACNN01000007.1"/>
</dbReference>
<dbReference type="AlphaFoldDB" id="C3J8K6"/>
<evidence type="ECO:0000313" key="1">
    <source>
        <dbReference type="EMBL" id="EEN83432.1"/>
    </source>
</evidence>
<evidence type="ECO:0008006" key="3">
    <source>
        <dbReference type="Google" id="ProtNLM"/>
    </source>
</evidence>
<sequence length="280" mass="31033">MAPSTIEGLPLLDETTAERYNLSLRLHPDGITYTLSLAQEPTKVLGSDRVFFVPTNEGVGYTDRLSDLIYAYSFLPLPYHHIQIAFDASAFVLVPPGVPVREDEEAWLSIAVPILHNEVGYTASYHLGTEAPTLLAAWERSTFTFLRRTYPYAEILPYVVPTLRKGLTASRTTENGRLIYLLISPLTLNILVFERGNIKFANRFALIATGTASSIAGEILYYLGAVWQQIGRDRAADDAIHLFHTTSLEMVQELGNALSSHLSPLGFSLQSIQCSPLFVD</sequence>
<dbReference type="CDD" id="cd24013">
    <property type="entry name" value="ASKHA_ATPase_BT3980-like"/>
    <property type="match status" value="1"/>
</dbReference>
<dbReference type="Proteomes" id="UP000004295">
    <property type="component" value="Unassembled WGS sequence"/>
</dbReference>
<dbReference type="STRING" id="553175.POREN0001_0522"/>
<organism evidence="1 2">
    <name type="scientific">Porphyromonas endodontalis (strain ATCC 35406 / DSM 24491 / JCM 8526 / CCUG 16442 / BCRC 14492 / NCTC 13058 / HG 370)</name>
    <name type="common">Bacteroides endodontalis</name>
    <dbReference type="NCBI Taxonomy" id="553175"/>
    <lineage>
        <taxon>Bacteria</taxon>
        <taxon>Pseudomonadati</taxon>
        <taxon>Bacteroidota</taxon>
        <taxon>Bacteroidia</taxon>
        <taxon>Bacteroidales</taxon>
        <taxon>Porphyromonadaceae</taxon>
        <taxon>Porphyromonas</taxon>
    </lineage>
</organism>
<keyword evidence="2" id="KW-1185">Reference proteome</keyword>
<proteinExistence type="predicted"/>
<dbReference type="Gene3D" id="3.30.420.250">
    <property type="match status" value="1"/>
</dbReference>